<dbReference type="AlphaFoldDB" id="A0A975PZE3"/>
<dbReference type="RefSeq" id="WP_070153363.1">
    <property type="nucleotide sequence ID" value="NZ_CP073910.1"/>
</dbReference>
<reference evidence="3" key="1">
    <citation type="submission" date="2021-04" db="EMBL/GenBank/DDBJ databases">
        <title>Isolation of p-tert-butylphenol degrading bacteria Sphingobium phenoxybenzoativorans Tas13 from active sludge.</title>
        <authorList>
            <person name="Li Y."/>
        </authorList>
    </citation>
    <scope>NUCLEOTIDE SEQUENCE</scope>
    <source>
        <strain evidence="3">Tas13</strain>
    </source>
</reference>
<evidence type="ECO:0000259" key="2">
    <source>
        <dbReference type="Pfam" id="PF07883"/>
    </source>
</evidence>
<feature type="domain" description="Cupin type-2" evidence="2">
    <location>
        <begin position="65"/>
        <end position="130"/>
    </location>
</feature>
<proteinExistence type="predicted"/>
<dbReference type="InterPro" id="IPR013096">
    <property type="entry name" value="Cupin_2"/>
</dbReference>
<name>A0A975PZE3_9SPHN</name>
<dbReference type="GO" id="GO:0046872">
    <property type="term" value="F:metal ion binding"/>
    <property type="evidence" value="ECO:0007669"/>
    <property type="project" value="UniProtKB-KW"/>
</dbReference>
<dbReference type="EMBL" id="CP073910">
    <property type="protein sequence ID" value="QUT03925.1"/>
    <property type="molecule type" value="Genomic_DNA"/>
</dbReference>
<organism evidence="3 4">
    <name type="scientific">Sphingobium phenoxybenzoativorans</name>
    <dbReference type="NCBI Taxonomy" id="1592790"/>
    <lineage>
        <taxon>Bacteria</taxon>
        <taxon>Pseudomonadati</taxon>
        <taxon>Pseudomonadota</taxon>
        <taxon>Alphaproteobacteria</taxon>
        <taxon>Sphingomonadales</taxon>
        <taxon>Sphingomonadaceae</taxon>
        <taxon>Sphingobium</taxon>
    </lineage>
</organism>
<evidence type="ECO:0000313" key="3">
    <source>
        <dbReference type="EMBL" id="QUT03925.1"/>
    </source>
</evidence>
<dbReference type="KEGG" id="spph:KFK14_12270"/>
<dbReference type="OrthoDB" id="9810191at2"/>
<keyword evidence="4" id="KW-1185">Reference proteome</keyword>
<keyword evidence="1" id="KW-0479">Metal-binding</keyword>
<dbReference type="InterPro" id="IPR014710">
    <property type="entry name" value="RmlC-like_jellyroll"/>
</dbReference>
<protein>
    <submittedName>
        <fullName evidence="3">Cupin domain-containing protein</fullName>
    </submittedName>
</protein>
<sequence>MGHIYRSGLALAALLLHGAADARDDKTRLAYAINKDGADHYVWGGKNDGWYLVKRQDMTVIQERMVSGGEEVAHYHKKARQFFYVLSGELVMEADDYSNVVKAGEGIEIEPGKVHQARNPSGAPLEMLVISFPNSHADLVEIKPARRETRLAQAD</sequence>
<dbReference type="PANTHER" id="PTHR35848">
    <property type="entry name" value="OXALATE-BINDING PROTEIN"/>
    <property type="match status" value="1"/>
</dbReference>
<evidence type="ECO:0000313" key="4">
    <source>
        <dbReference type="Proteomes" id="UP000681425"/>
    </source>
</evidence>
<evidence type="ECO:0000256" key="1">
    <source>
        <dbReference type="ARBA" id="ARBA00022723"/>
    </source>
</evidence>
<gene>
    <name evidence="3" type="ORF">KFK14_12270</name>
</gene>
<dbReference type="InterPro" id="IPR011051">
    <property type="entry name" value="RmlC_Cupin_sf"/>
</dbReference>
<dbReference type="PANTHER" id="PTHR35848:SF9">
    <property type="entry name" value="SLL1358 PROTEIN"/>
    <property type="match status" value="1"/>
</dbReference>
<accession>A0A975PZE3</accession>
<dbReference type="Pfam" id="PF07883">
    <property type="entry name" value="Cupin_2"/>
    <property type="match status" value="1"/>
</dbReference>
<dbReference type="Proteomes" id="UP000681425">
    <property type="component" value="Chromosome"/>
</dbReference>
<dbReference type="InterPro" id="IPR051610">
    <property type="entry name" value="GPI/OXD"/>
</dbReference>
<dbReference type="SUPFAM" id="SSF51182">
    <property type="entry name" value="RmlC-like cupins"/>
    <property type="match status" value="1"/>
</dbReference>
<dbReference type="Gene3D" id="2.60.120.10">
    <property type="entry name" value="Jelly Rolls"/>
    <property type="match status" value="1"/>
</dbReference>